<dbReference type="RefSeq" id="WP_169100116.1">
    <property type="nucleotide sequence ID" value="NZ_JABBVZ010000041.1"/>
</dbReference>
<dbReference type="InterPro" id="IPR043735">
    <property type="entry name" value="DUF5680"/>
</dbReference>
<feature type="domain" description="DUF5680" evidence="1">
    <location>
        <begin position="48"/>
        <end position="152"/>
    </location>
</feature>
<protein>
    <recommendedName>
        <fullName evidence="1">DUF5680 domain-containing protein</fullName>
    </recommendedName>
</protein>
<reference evidence="2 3" key="1">
    <citation type="submission" date="2020-04" db="EMBL/GenBank/DDBJ databases">
        <authorList>
            <person name="Zhang R."/>
            <person name="Schippers A."/>
        </authorList>
    </citation>
    <scope>NUCLEOTIDE SEQUENCE [LARGE SCALE GENOMIC DNA]</scope>
    <source>
        <strain evidence="2 3">DSM 109850</strain>
    </source>
</reference>
<evidence type="ECO:0000313" key="2">
    <source>
        <dbReference type="EMBL" id="NMP23129.1"/>
    </source>
</evidence>
<dbReference type="AlphaFoldDB" id="A0A7Y0L4E4"/>
<dbReference type="Proteomes" id="UP000533476">
    <property type="component" value="Unassembled WGS sequence"/>
</dbReference>
<dbReference type="EMBL" id="JABBVZ010000041">
    <property type="protein sequence ID" value="NMP23129.1"/>
    <property type="molecule type" value="Genomic_DNA"/>
</dbReference>
<name>A0A7Y0L4E4_9FIRM</name>
<comment type="caution">
    <text evidence="2">The sequence shown here is derived from an EMBL/GenBank/DDBJ whole genome shotgun (WGS) entry which is preliminary data.</text>
</comment>
<evidence type="ECO:0000259" key="1">
    <source>
        <dbReference type="Pfam" id="PF18931"/>
    </source>
</evidence>
<gene>
    <name evidence="2" type="ORF">HIJ39_12340</name>
</gene>
<organism evidence="2 3">
    <name type="scientific">Sulfobacillus harzensis</name>
    <dbReference type="NCBI Taxonomy" id="2729629"/>
    <lineage>
        <taxon>Bacteria</taxon>
        <taxon>Bacillati</taxon>
        <taxon>Bacillota</taxon>
        <taxon>Clostridia</taxon>
        <taxon>Eubacteriales</taxon>
        <taxon>Clostridiales Family XVII. Incertae Sedis</taxon>
        <taxon>Sulfobacillus</taxon>
    </lineage>
</organism>
<evidence type="ECO:0000313" key="3">
    <source>
        <dbReference type="Proteomes" id="UP000533476"/>
    </source>
</evidence>
<keyword evidence="3" id="KW-1185">Reference proteome</keyword>
<accession>A0A7Y0L4E4</accession>
<sequence>MDHHELAPFLVEAKRETYPQVGDRPSVLPQLSGSVQLEYSKERFLYRDIYFGGRRFVGQETVYFDGTPVWAMSYAGGMIGSTADAGDVYAFLRRALLAVSQEEPFRGPKEVESQNLRYENTYQGDLGWFSGQETVCAHGVQVYALRYAGGHIVP</sequence>
<dbReference type="Pfam" id="PF18931">
    <property type="entry name" value="DUF5680"/>
    <property type="match status" value="1"/>
</dbReference>
<proteinExistence type="predicted"/>